<dbReference type="Gene3D" id="1.20.58.1520">
    <property type="match status" value="1"/>
</dbReference>
<sequence>MHDVQPNPHLLQEGRILSLFDPCELQHLPACFRRAAEKAEHTDIVRKQLRVLQRGRQSILSVTDVPTTEIPRSVMRKKFRKMLGQSGYQQLALKPLARVDKDMLGKNPISQAPPTAAESSIRVTEGMGTINSHLKRMVAEMENVTWLPPDARESLENTLIIELAARYNQVQDFITSKLTPAQNRIVAISVISHIGMVKDDVLRSCRRKKEKMEHASIFDQTVNSGRLRAFFRTELNRRIDTEKIMKEALADTEGGQTLHDTSLLRPGDPLKVEVQEMKDALERVTHAIPKLEAPVVTGKHQTELIRRSMRQSSISAASNEPNDIQKLLRRSSRRSSAHLELRRKTLVPVNGHRPSLLSEEIVEFPSTTHINKGRIWELSVEGADDDEESFDDLSYPEDDAQDCAALCLAEGDNPLLQGHTGLSTFRRQMDLKEEISVPRTRYLPLSKYRKRHLTDFDYSMFDTVSLPPSPPSEKNAPSAVKMFEEEKKIMRPVQSHVSERIPKGFITLATEPAAAVSEFGSDVNNNMLNSIDEKLTRYKEVEELYDEIMKTLDQSHLEPDDLAPEDSFACPAAPIDVEGPVNYAWQGLTDPALIRPLFHAKPAAAAPTTTSSTGGRASVPAVRLRTREDAKRPSIPADEYIRNREAAMRKTISSRYDGAFQYNYGGYIPFDVEKRSRQAFSDIGFQDYLEFLRTKTTDFVFDLLYKEDENVEALRRAQEEAEAAARAEEERKKIENERRERAEKRRQMLSYSRGEWNPKILDFMEELHNAAFTSQPAPSDQEPVDVPPMNNAIVKDDKEDGFSRELVTASLPERSKTPTTPKTADIKHSAGRPDSVDIHRMQNELEALWVTLKMPADQKLDMAIKYGGHRFAPKLETAIRLWKIASEHIIARESVLHEIEAFERTASDPLRFFRKGYEGSSEARLKEAAEREQLMRRLHYIEARITDVTSSIKNELHESVTYAGVPYREKMKSDYTDLVRRLQKERTQKREKDQESDEARISESVESHRLAEGTDGGADS</sequence>
<dbReference type="InterPro" id="IPR037383">
    <property type="entry name" value="CCDC87"/>
</dbReference>
<evidence type="ECO:0000256" key="1">
    <source>
        <dbReference type="SAM" id="Coils"/>
    </source>
</evidence>
<proteinExistence type="predicted"/>
<feature type="compositionally biased region" description="Basic and acidic residues" evidence="2">
    <location>
        <begin position="984"/>
        <end position="1012"/>
    </location>
</feature>
<dbReference type="VEuPathDB" id="FungiDB:SPPG_05955"/>
<evidence type="ECO:0000256" key="2">
    <source>
        <dbReference type="SAM" id="MobiDB-lite"/>
    </source>
</evidence>
<evidence type="ECO:0000313" key="3">
    <source>
        <dbReference type="EMBL" id="KNC99005.1"/>
    </source>
</evidence>
<dbReference type="eggNOG" id="ENOG502QQN1">
    <property type="taxonomic scope" value="Eukaryota"/>
</dbReference>
<evidence type="ECO:0000313" key="4">
    <source>
        <dbReference type="Proteomes" id="UP000053201"/>
    </source>
</evidence>
<dbReference type="PANTHER" id="PTHR16078">
    <property type="entry name" value="COILED-COIL DOMAIN-CONTAINING PROTEIN 87"/>
    <property type="match status" value="1"/>
</dbReference>
<accession>A0A0L0HBN6</accession>
<dbReference type="OrthoDB" id="67750at2759"/>
<keyword evidence="4" id="KW-1185">Reference proteome</keyword>
<dbReference type="PANTHER" id="PTHR16078:SF1">
    <property type="entry name" value="COILED-COIL DOMAIN-CONTAINING PROTEIN 87"/>
    <property type="match status" value="1"/>
</dbReference>
<dbReference type="RefSeq" id="XP_016607045.1">
    <property type="nucleotide sequence ID" value="XM_016754162.1"/>
</dbReference>
<name>A0A0L0HBN6_SPIPD</name>
<dbReference type="EMBL" id="KQ257459">
    <property type="protein sequence ID" value="KNC99005.1"/>
    <property type="molecule type" value="Genomic_DNA"/>
</dbReference>
<dbReference type="InParanoid" id="A0A0L0HBN6"/>
<organism evidence="3 4">
    <name type="scientific">Spizellomyces punctatus (strain DAOM BR117)</name>
    <dbReference type="NCBI Taxonomy" id="645134"/>
    <lineage>
        <taxon>Eukaryota</taxon>
        <taxon>Fungi</taxon>
        <taxon>Fungi incertae sedis</taxon>
        <taxon>Chytridiomycota</taxon>
        <taxon>Chytridiomycota incertae sedis</taxon>
        <taxon>Chytridiomycetes</taxon>
        <taxon>Spizellomycetales</taxon>
        <taxon>Spizellomycetaceae</taxon>
        <taxon>Spizellomyces</taxon>
    </lineage>
</organism>
<feature type="region of interest" description="Disordered" evidence="2">
    <location>
        <begin position="984"/>
        <end position="1020"/>
    </location>
</feature>
<keyword evidence="1" id="KW-0175">Coiled coil</keyword>
<gene>
    <name evidence="3" type="ORF">SPPG_05955</name>
</gene>
<feature type="coiled-coil region" evidence="1">
    <location>
        <begin position="710"/>
        <end position="747"/>
    </location>
</feature>
<reference evidence="3 4" key="1">
    <citation type="submission" date="2009-08" db="EMBL/GenBank/DDBJ databases">
        <title>The Genome Sequence of Spizellomyces punctatus strain DAOM BR117.</title>
        <authorList>
            <consortium name="The Broad Institute Genome Sequencing Platform"/>
            <person name="Russ C."/>
            <person name="Cuomo C."/>
            <person name="Shea T."/>
            <person name="Young S.K."/>
            <person name="Zeng Q."/>
            <person name="Koehrsen M."/>
            <person name="Haas B."/>
            <person name="Borodovsky M."/>
            <person name="Guigo R."/>
            <person name="Alvarado L."/>
            <person name="Berlin A."/>
            <person name="Bochicchio J."/>
            <person name="Borenstein D."/>
            <person name="Chapman S."/>
            <person name="Chen Z."/>
            <person name="Engels R."/>
            <person name="Freedman E."/>
            <person name="Gellesch M."/>
            <person name="Goldberg J."/>
            <person name="Griggs A."/>
            <person name="Gujja S."/>
            <person name="Heiman D."/>
            <person name="Hepburn T."/>
            <person name="Howarth C."/>
            <person name="Jen D."/>
            <person name="Larson L."/>
            <person name="Lewis B."/>
            <person name="Mehta T."/>
            <person name="Park D."/>
            <person name="Pearson M."/>
            <person name="Roberts A."/>
            <person name="Saif S."/>
            <person name="Shenoy N."/>
            <person name="Sisk P."/>
            <person name="Stolte C."/>
            <person name="Sykes S."/>
            <person name="Thomson T."/>
            <person name="Walk T."/>
            <person name="White J."/>
            <person name="Yandava C."/>
            <person name="Burger G."/>
            <person name="Gray M.W."/>
            <person name="Holland P.W.H."/>
            <person name="King N."/>
            <person name="Lang F.B.F."/>
            <person name="Roger A.J."/>
            <person name="Ruiz-Trillo I."/>
            <person name="Lander E."/>
            <person name="Nusbaum C."/>
        </authorList>
    </citation>
    <scope>NUCLEOTIDE SEQUENCE [LARGE SCALE GENOMIC DNA]</scope>
    <source>
        <strain evidence="3 4">DAOM BR117</strain>
    </source>
</reference>
<dbReference type="GeneID" id="27689295"/>
<dbReference type="AlphaFoldDB" id="A0A0L0HBN6"/>
<feature type="region of interest" description="Disordered" evidence="2">
    <location>
        <begin position="813"/>
        <end position="834"/>
    </location>
</feature>
<dbReference type="Proteomes" id="UP000053201">
    <property type="component" value="Unassembled WGS sequence"/>
</dbReference>
<protein>
    <submittedName>
        <fullName evidence="3">Uncharacterized protein</fullName>
    </submittedName>
</protein>
<dbReference type="Pfam" id="PF03999">
    <property type="entry name" value="MAP65_ASE1"/>
    <property type="match status" value="1"/>
</dbReference>
<dbReference type="OMA" id="PERSMAT"/>